<feature type="domain" description="Aminoacyl-transfer RNA synthetases class-II family profile" evidence="5">
    <location>
        <begin position="36"/>
        <end position="320"/>
    </location>
</feature>
<dbReference type="GO" id="GO:0004812">
    <property type="term" value="F:aminoacyl-tRNA ligase activity"/>
    <property type="evidence" value="ECO:0007669"/>
    <property type="project" value="UniProtKB-KW"/>
</dbReference>
<keyword evidence="4" id="KW-0030">Aminoacyl-tRNA synthetase</keyword>
<proteinExistence type="predicted"/>
<evidence type="ECO:0000256" key="1">
    <source>
        <dbReference type="ARBA" id="ARBA00022598"/>
    </source>
</evidence>
<dbReference type="SUPFAM" id="SSF55681">
    <property type="entry name" value="Class II aaRS and biotin synthetases"/>
    <property type="match status" value="1"/>
</dbReference>
<dbReference type="GO" id="GO:0006418">
    <property type="term" value="P:tRNA aminoacylation for protein translation"/>
    <property type="evidence" value="ECO:0007669"/>
    <property type="project" value="InterPro"/>
</dbReference>
<dbReference type="Gene3D" id="3.30.930.10">
    <property type="entry name" value="Bira Bifunctional Protein, Domain 2"/>
    <property type="match status" value="1"/>
</dbReference>
<evidence type="ECO:0000313" key="6">
    <source>
        <dbReference type="EMBL" id="KKM82586.1"/>
    </source>
</evidence>
<dbReference type="InterPro" id="IPR002314">
    <property type="entry name" value="aa-tRNA-synt_IIb"/>
</dbReference>
<name>A0A0F9L5N9_9ZZZZ</name>
<dbReference type="AlphaFoldDB" id="A0A0F9L5N9"/>
<accession>A0A0F9L5N9</accession>
<dbReference type="PROSITE" id="PS50862">
    <property type="entry name" value="AA_TRNA_LIGASE_II"/>
    <property type="match status" value="1"/>
</dbReference>
<dbReference type="InterPro" id="IPR006195">
    <property type="entry name" value="aa-tRNA-synth_II"/>
</dbReference>
<sequence>MEPLYNVNGLMFWTEREIRLRRQFEEHFAFTMEQILLAENPAWKFIQVEAPLLTPRTEINPNYTDEDVWVQENPIDECLEKEFYQWIKDTDVYDVVDCLSKCKSDTPELLEALLEYVIDLNERLNREGDKYESHRPWVEQVFALWLNCYNKNPASLVLRPETTPGSYTYACHLLNSHSGVKPPFVVWQTGKSFRREQDQVTKNMRLKEFYQQEFQCIYTADTMNDYHAAVLEPVRKMIDEMIDLPTRIVKSDRLPSYSEVTMDVEAHTESYVFNKENDKWMEMCSISRRTDFPQKARFQTKKKIVEKDLLVLEIAIGLDRCVYSFEQRSRS</sequence>
<reference evidence="6" key="1">
    <citation type="journal article" date="2015" name="Nature">
        <title>Complex archaea that bridge the gap between prokaryotes and eukaryotes.</title>
        <authorList>
            <person name="Spang A."/>
            <person name="Saw J.H."/>
            <person name="Jorgensen S.L."/>
            <person name="Zaremba-Niedzwiedzka K."/>
            <person name="Martijn J."/>
            <person name="Lind A.E."/>
            <person name="van Eijk R."/>
            <person name="Schleper C."/>
            <person name="Guy L."/>
            <person name="Ettema T.J."/>
        </authorList>
    </citation>
    <scope>NUCLEOTIDE SEQUENCE</scope>
</reference>
<evidence type="ECO:0000259" key="5">
    <source>
        <dbReference type="PROSITE" id="PS50862"/>
    </source>
</evidence>
<dbReference type="GO" id="GO:0005524">
    <property type="term" value="F:ATP binding"/>
    <property type="evidence" value="ECO:0007669"/>
    <property type="project" value="UniProtKB-KW"/>
</dbReference>
<comment type="caution">
    <text evidence="6">The sequence shown here is derived from an EMBL/GenBank/DDBJ whole genome shotgun (WGS) entry which is preliminary data.</text>
</comment>
<dbReference type="Pfam" id="PF00587">
    <property type="entry name" value="tRNA-synt_2b"/>
    <property type="match status" value="1"/>
</dbReference>
<organism evidence="6">
    <name type="scientific">marine sediment metagenome</name>
    <dbReference type="NCBI Taxonomy" id="412755"/>
    <lineage>
        <taxon>unclassified sequences</taxon>
        <taxon>metagenomes</taxon>
        <taxon>ecological metagenomes</taxon>
    </lineage>
</organism>
<dbReference type="InterPro" id="IPR045864">
    <property type="entry name" value="aa-tRNA-synth_II/BPL/LPL"/>
</dbReference>
<keyword evidence="2" id="KW-0547">Nucleotide-binding</keyword>
<evidence type="ECO:0000256" key="4">
    <source>
        <dbReference type="ARBA" id="ARBA00023146"/>
    </source>
</evidence>
<dbReference type="EMBL" id="LAZR01007840">
    <property type="protein sequence ID" value="KKM82586.1"/>
    <property type="molecule type" value="Genomic_DNA"/>
</dbReference>
<keyword evidence="3" id="KW-0067">ATP-binding</keyword>
<keyword evidence="1" id="KW-0436">Ligase</keyword>
<evidence type="ECO:0000256" key="3">
    <source>
        <dbReference type="ARBA" id="ARBA00022840"/>
    </source>
</evidence>
<protein>
    <recommendedName>
        <fullName evidence="5">Aminoacyl-transfer RNA synthetases class-II family profile domain-containing protein</fullName>
    </recommendedName>
</protein>
<gene>
    <name evidence="6" type="ORF">LCGC14_1318100</name>
</gene>
<evidence type="ECO:0000256" key="2">
    <source>
        <dbReference type="ARBA" id="ARBA00022741"/>
    </source>
</evidence>